<evidence type="ECO:0000256" key="2">
    <source>
        <dbReference type="ARBA" id="ARBA00022857"/>
    </source>
</evidence>
<evidence type="ECO:0000313" key="4">
    <source>
        <dbReference type="EMBL" id="RUS33782.1"/>
    </source>
</evidence>
<evidence type="ECO:0000313" key="5">
    <source>
        <dbReference type="Proteomes" id="UP000274822"/>
    </source>
</evidence>
<accession>A0A433QVF6</accession>
<dbReference type="Proteomes" id="UP000274822">
    <property type="component" value="Unassembled WGS sequence"/>
</dbReference>
<reference evidence="4 5" key="1">
    <citation type="journal article" date="2018" name="New Phytol.">
        <title>Phylogenomics of Endogonaceae and evolution of mycorrhizas within Mucoromycota.</title>
        <authorList>
            <person name="Chang Y."/>
            <person name="Desiro A."/>
            <person name="Na H."/>
            <person name="Sandor L."/>
            <person name="Lipzen A."/>
            <person name="Clum A."/>
            <person name="Barry K."/>
            <person name="Grigoriev I.V."/>
            <person name="Martin F.M."/>
            <person name="Stajich J.E."/>
            <person name="Smith M.E."/>
            <person name="Bonito G."/>
            <person name="Spatafora J.W."/>
        </authorList>
    </citation>
    <scope>NUCLEOTIDE SEQUENCE [LARGE SCALE GENOMIC DNA]</scope>
    <source>
        <strain evidence="4 5">AD002</strain>
    </source>
</reference>
<dbReference type="PANTHER" id="PTHR43180">
    <property type="entry name" value="3-OXOACYL-(ACYL-CARRIER-PROTEIN) REDUCTASE (AFU_ORTHOLOGUE AFUA_6G11210)"/>
    <property type="match status" value="1"/>
</dbReference>
<sequence>MSNSSAASDRLSLLSAHLAVVAPSQLHRQQTNAAAAPTPVTTSLAGKVCIITGAGSVHGIGRASAWAFAQNGAAAIYITDFRVDHLESLAQEITAAYPGVKVIARRVDATSDEDVKGVIDDAIEKFGRLDVFFANAVWIDILLVVCVQTAGVATGAHIKDTDGQQFMESMRINGLSTFLAIKHAGAAMQITGKGGKEKTGGSIVATASVAGVRSGAGSLDYSASKAAVINMAQCGSTQYAKANIRVNAICPGLIETDMTKITFDYAKARGTAHKIGQLNPLARYGVASEVASVALFLASDASSYVNGQAWAVDGGLSASLPVAPGRFF</sequence>
<comment type="caution">
    <text evidence="4">The sequence shown here is derived from an EMBL/GenBank/DDBJ whole genome shotgun (WGS) entry which is preliminary data.</text>
</comment>
<evidence type="ECO:0000256" key="1">
    <source>
        <dbReference type="ARBA" id="ARBA00006484"/>
    </source>
</evidence>
<dbReference type="PROSITE" id="PS00061">
    <property type="entry name" value="ADH_SHORT"/>
    <property type="match status" value="1"/>
</dbReference>
<dbReference type="AlphaFoldDB" id="A0A433QVF6"/>
<dbReference type="EMBL" id="RBNJ01000941">
    <property type="protein sequence ID" value="RUS33782.1"/>
    <property type="molecule type" value="Genomic_DNA"/>
</dbReference>
<keyword evidence="2" id="KW-0521">NADP</keyword>
<organism evidence="4 5">
    <name type="scientific">Jimgerdemannia flammicorona</name>
    <dbReference type="NCBI Taxonomy" id="994334"/>
    <lineage>
        <taxon>Eukaryota</taxon>
        <taxon>Fungi</taxon>
        <taxon>Fungi incertae sedis</taxon>
        <taxon>Mucoromycota</taxon>
        <taxon>Mucoromycotina</taxon>
        <taxon>Endogonomycetes</taxon>
        <taxon>Endogonales</taxon>
        <taxon>Endogonaceae</taxon>
        <taxon>Jimgerdemannia</taxon>
    </lineage>
</organism>
<dbReference type="InterPro" id="IPR036291">
    <property type="entry name" value="NAD(P)-bd_dom_sf"/>
</dbReference>
<dbReference type="Gene3D" id="3.40.50.720">
    <property type="entry name" value="NAD(P)-binding Rossmann-like Domain"/>
    <property type="match status" value="1"/>
</dbReference>
<dbReference type="GO" id="GO:0016491">
    <property type="term" value="F:oxidoreductase activity"/>
    <property type="evidence" value="ECO:0007669"/>
    <property type="project" value="UniProtKB-KW"/>
</dbReference>
<comment type="similarity">
    <text evidence="1">Belongs to the short-chain dehydrogenases/reductases (SDR) family.</text>
</comment>
<proteinExistence type="inferred from homology"/>
<name>A0A433QVF6_9FUNG</name>
<protein>
    <submittedName>
        <fullName evidence="4">Uncharacterized protein</fullName>
    </submittedName>
</protein>
<keyword evidence="3" id="KW-0560">Oxidoreductase</keyword>
<dbReference type="CDD" id="cd05233">
    <property type="entry name" value="SDR_c"/>
    <property type="match status" value="1"/>
</dbReference>
<dbReference type="SUPFAM" id="SSF51735">
    <property type="entry name" value="NAD(P)-binding Rossmann-fold domains"/>
    <property type="match status" value="1"/>
</dbReference>
<dbReference type="InterPro" id="IPR020904">
    <property type="entry name" value="Sc_DH/Rdtase_CS"/>
</dbReference>
<evidence type="ECO:0000256" key="3">
    <source>
        <dbReference type="ARBA" id="ARBA00023002"/>
    </source>
</evidence>
<dbReference type="InterPro" id="IPR002347">
    <property type="entry name" value="SDR_fam"/>
</dbReference>
<gene>
    <name evidence="4" type="ORF">BC938DRAFT_483959</name>
</gene>
<dbReference type="PANTHER" id="PTHR43180:SF66">
    <property type="entry name" value="SHORT-CHAIN DEHYDROGENASE_REDUCTASE FAMILY PROTEIN"/>
    <property type="match status" value="1"/>
</dbReference>
<dbReference type="PRINTS" id="PR00081">
    <property type="entry name" value="GDHRDH"/>
</dbReference>
<keyword evidence="5" id="KW-1185">Reference proteome</keyword>
<dbReference type="FunFam" id="3.40.50.720:FF:000084">
    <property type="entry name" value="Short-chain dehydrogenase reductase"/>
    <property type="match status" value="1"/>
</dbReference>
<dbReference type="Pfam" id="PF13561">
    <property type="entry name" value="adh_short_C2"/>
    <property type="match status" value="1"/>
</dbReference>